<accession>A0A0K2TK85</accession>
<name>A0A0K2TK85_LEPSM</name>
<feature type="non-terminal residue" evidence="1">
    <location>
        <position position="1"/>
    </location>
</feature>
<organism evidence="1">
    <name type="scientific">Lepeophtheirus salmonis</name>
    <name type="common">Salmon louse</name>
    <name type="synonym">Caligus salmonis</name>
    <dbReference type="NCBI Taxonomy" id="72036"/>
    <lineage>
        <taxon>Eukaryota</taxon>
        <taxon>Metazoa</taxon>
        <taxon>Ecdysozoa</taxon>
        <taxon>Arthropoda</taxon>
        <taxon>Crustacea</taxon>
        <taxon>Multicrustacea</taxon>
        <taxon>Hexanauplia</taxon>
        <taxon>Copepoda</taxon>
        <taxon>Siphonostomatoida</taxon>
        <taxon>Caligidae</taxon>
        <taxon>Lepeophtheirus</taxon>
    </lineage>
</organism>
<sequence length="68" mass="8014">KEDQNLKTLFYQDVAIHIGQFVIFLTTDVAWDVRNRVIDEARLPHSKIAVGKEEIILLFDFSFFEFLI</sequence>
<reference evidence="1" key="1">
    <citation type="submission" date="2014-05" db="EMBL/GenBank/DDBJ databases">
        <authorList>
            <person name="Chronopoulou M."/>
        </authorList>
    </citation>
    <scope>NUCLEOTIDE SEQUENCE</scope>
    <source>
        <tissue evidence="1">Whole organism</tissue>
    </source>
</reference>
<protein>
    <submittedName>
        <fullName evidence="1">Uncharacterized protein</fullName>
    </submittedName>
</protein>
<proteinExistence type="predicted"/>
<dbReference type="EMBL" id="HACA01008884">
    <property type="protein sequence ID" value="CDW26245.1"/>
    <property type="molecule type" value="Transcribed_RNA"/>
</dbReference>
<dbReference type="AlphaFoldDB" id="A0A0K2TK85"/>
<evidence type="ECO:0000313" key="1">
    <source>
        <dbReference type="EMBL" id="CDW26245.1"/>
    </source>
</evidence>